<keyword evidence="2" id="KW-0689">Ribosomal protein</keyword>
<evidence type="ECO:0000256" key="3">
    <source>
        <dbReference type="ARBA" id="ARBA00023274"/>
    </source>
</evidence>
<dbReference type="Gene3D" id="3.30.860.10">
    <property type="entry name" value="30s Ribosomal Protein S19, Chain A"/>
    <property type="match status" value="1"/>
</dbReference>
<sequence>YLPLTAIHLHIHTPQPIICRSNIWFYFRTLRSFNYGVGDLVTWVSLYACPGPPGHIGYSARFYFCKGDGDYNASEYKGIDLDAFLDMSTNEMVKLFPAKAHRR</sequence>
<dbReference type="Proteomes" id="UP000290289">
    <property type="component" value="Chromosome 8"/>
</dbReference>
<evidence type="ECO:0000313" key="4">
    <source>
        <dbReference type="EMBL" id="RXH92718.1"/>
    </source>
</evidence>
<name>A0A498JAI0_MALDO</name>
<evidence type="ECO:0000313" key="5">
    <source>
        <dbReference type="Proteomes" id="UP000290289"/>
    </source>
</evidence>
<proteinExistence type="inferred from homology"/>
<dbReference type="GO" id="GO:1990904">
    <property type="term" value="C:ribonucleoprotein complex"/>
    <property type="evidence" value="ECO:0007669"/>
    <property type="project" value="UniProtKB-KW"/>
</dbReference>
<gene>
    <name evidence="4" type="ORF">DVH24_033614</name>
</gene>
<dbReference type="EMBL" id="RDQH01000334">
    <property type="protein sequence ID" value="RXH92718.1"/>
    <property type="molecule type" value="Genomic_DNA"/>
</dbReference>
<dbReference type="InterPro" id="IPR023575">
    <property type="entry name" value="Ribosomal_uS19_SF"/>
</dbReference>
<keyword evidence="5" id="KW-1185">Reference proteome</keyword>
<reference evidence="4 5" key="1">
    <citation type="submission" date="2018-10" db="EMBL/GenBank/DDBJ databases">
        <title>A high-quality apple genome assembly.</title>
        <authorList>
            <person name="Hu J."/>
        </authorList>
    </citation>
    <scope>NUCLEOTIDE SEQUENCE [LARGE SCALE GENOMIC DNA]</scope>
    <source>
        <strain evidence="5">cv. HFTH1</strain>
        <tissue evidence="4">Young leaf</tissue>
    </source>
</reference>
<evidence type="ECO:0000256" key="1">
    <source>
        <dbReference type="ARBA" id="ARBA00007345"/>
    </source>
</evidence>
<comment type="similarity">
    <text evidence="1">Belongs to the universal ribosomal protein uS19 family.</text>
</comment>
<comment type="caution">
    <text evidence="4">The sequence shown here is derived from an EMBL/GenBank/DDBJ whole genome shotgun (WGS) entry which is preliminary data.</text>
</comment>
<accession>A0A498JAI0</accession>
<feature type="non-terminal residue" evidence="4">
    <location>
        <position position="1"/>
    </location>
</feature>
<dbReference type="GO" id="GO:0006412">
    <property type="term" value="P:translation"/>
    <property type="evidence" value="ECO:0007669"/>
    <property type="project" value="InterPro"/>
</dbReference>
<keyword evidence="3" id="KW-0687">Ribonucleoprotein</keyword>
<protein>
    <submittedName>
        <fullName evidence="4">Uncharacterized protein</fullName>
    </submittedName>
</protein>
<evidence type="ECO:0000256" key="2">
    <source>
        <dbReference type="ARBA" id="ARBA00022980"/>
    </source>
</evidence>
<dbReference type="AlphaFoldDB" id="A0A498JAI0"/>
<dbReference type="GO" id="GO:0003735">
    <property type="term" value="F:structural constituent of ribosome"/>
    <property type="evidence" value="ECO:0007669"/>
    <property type="project" value="InterPro"/>
</dbReference>
<organism evidence="4 5">
    <name type="scientific">Malus domestica</name>
    <name type="common">Apple</name>
    <name type="synonym">Pyrus malus</name>
    <dbReference type="NCBI Taxonomy" id="3750"/>
    <lineage>
        <taxon>Eukaryota</taxon>
        <taxon>Viridiplantae</taxon>
        <taxon>Streptophyta</taxon>
        <taxon>Embryophyta</taxon>
        <taxon>Tracheophyta</taxon>
        <taxon>Spermatophyta</taxon>
        <taxon>Magnoliopsida</taxon>
        <taxon>eudicotyledons</taxon>
        <taxon>Gunneridae</taxon>
        <taxon>Pentapetalae</taxon>
        <taxon>rosids</taxon>
        <taxon>fabids</taxon>
        <taxon>Rosales</taxon>
        <taxon>Rosaceae</taxon>
        <taxon>Amygdaloideae</taxon>
        <taxon>Maleae</taxon>
        <taxon>Malus</taxon>
    </lineage>
</organism>
<dbReference type="GO" id="GO:0005840">
    <property type="term" value="C:ribosome"/>
    <property type="evidence" value="ECO:0007669"/>
    <property type="project" value="UniProtKB-KW"/>
</dbReference>